<keyword evidence="2" id="KW-0472">Membrane</keyword>
<sequence length="63" mass="7351">MIYILQFANILALLGMLIVPLLLGVYFLNRLKNKSLDKEDLEVRVALLEKRIEDLENYINDSE</sequence>
<gene>
    <name evidence="3" type="ORF">J2Z35_000351</name>
</gene>
<organism evidence="3 4">
    <name type="scientific">Acetoanaerobium pronyense</name>
    <dbReference type="NCBI Taxonomy" id="1482736"/>
    <lineage>
        <taxon>Bacteria</taxon>
        <taxon>Bacillati</taxon>
        <taxon>Bacillota</taxon>
        <taxon>Clostridia</taxon>
        <taxon>Peptostreptococcales</taxon>
        <taxon>Filifactoraceae</taxon>
        <taxon>Acetoanaerobium</taxon>
    </lineage>
</organism>
<accession>A0ABS4KFL7</accession>
<dbReference type="RefSeq" id="WP_209658736.1">
    <property type="nucleotide sequence ID" value="NZ_JAGGLI010000002.1"/>
</dbReference>
<evidence type="ECO:0000256" key="1">
    <source>
        <dbReference type="SAM" id="Coils"/>
    </source>
</evidence>
<protein>
    <submittedName>
        <fullName evidence="3">Uncharacterized protein</fullName>
    </submittedName>
</protein>
<evidence type="ECO:0000256" key="2">
    <source>
        <dbReference type="SAM" id="Phobius"/>
    </source>
</evidence>
<feature type="coiled-coil region" evidence="1">
    <location>
        <begin position="31"/>
        <end position="58"/>
    </location>
</feature>
<dbReference type="Proteomes" id="UP001314903">
    <property type="component" value="Unassembled WGS sequence"/>
</dbReference>
<keyword evidence="2" id="KW-0812">Transmembrane</keyword>
<proteinExistence type="predicted"/>
<dbReference type="EMBL" id="JAGGLI010000002">
    <property type="protein sequence ID" value="MBP2026562.1"/>
    <property type="molecule type" value="Genomic_DNA"/>
</dbReference>
<evidence type="ECO:0000313" key="3">
    <source>
        <dbReference type="EMBL" id="MBP2026562.1"/>
    </source>
</evidence>
<evidence type="ECO:0000313" key="4">
    <source>
        <dbReference type="Proteomes" id="UP001314903"/>
    </source>
</evidence>
<comment type="caution">
    <text evidence="3">The sequence shown here is derived from an EMBL/GenBank/DDBJ whole genome shotgun (WGS) entry which is preliminary data.</text>
</comment>
<name>A0ABS4KFL7_9FIRM</name>
<keyword evidence="2" id="KW-1133">Transmembrane helix</keyword>
<keyword evidence="4" id="KW-1185">Reference proteome</keyword>
<reference evidence="3 4" key="1">
    <citation type="submission" date="2021-03" db="EMBL/GenBank/DDBJ databases">
        <title>Genomic Encyclopedia of Type Strains, Phase IV (KMG-IV): sequencing the most valuable type-strain genomes for metagenomic binning, comparative biology and taxonomic classification.</title>
        <authorList>
            <person name="Goeker M."/>
        </authorList>
    </citation>
    <scope>NUCLEOTIDE SEQUENCE [LARGE SCALE GENOMIC DNA]</scope>
    <source>
        <strain evidence="3 4">DSM 27512</strain>
    </source>
</reference>
<keyword evidence="1" id="KW-0175">Coiled coil</keyword>
<feature type="transmembrane region" description="Helical" evidence="2">
    <location>
        <begin position="6"/>
        <end position="28"/>
    </location>
</feature>